<dbReference type="PROSITE" id="PS00233">
    <property type="entry name" value="CHIT_BIND_RR_1"/>
    <property type="match status" value="1"/>
</dbReference>
<evidence type="ECO:0000256" key="3">
    <source>
        <dbReference type="SAM" id="SignalP"/>
    </source>
</evidence>
<dbReference type="InterPro" id="IPR031311">
    <property type="entry name" value="CHIT_BIND_RR_consensus"/>
</dbReference>
<dbReference type="GO" id="GO:0031012">
    <property type="term" value="C:extracellular matrix"/>
    <property type="evidence" value="ECO:0007669"/>
    <property type="project" value="TreeGrafter"/>
</dbReference>
<dbReference type="PANTHER" id="PTHR12236:SF75">
    <property type="entry name" value="CUTICULAR PROTEIN 62BB, ISOFORM A"/>
    <property type="match status" value="1"/>
</dbReference>
<dbReference type="InterPro" id="IPR051217">
    <property type="entry name" value="Insect_Cuticle_Struc_Prot"/>
</dbReference>
<dbReference type="InterPro" id="IPR000618">
    <property type="entry name" value="Insect_cuticle"/>
</dbReference>
<gene>
    <name evidence="4" type="ORF">QE152_g33407</name>
</gene>
<dbReference type="EMBL" id="JASPKY010000507">
    <property type="protein sequence ID" value="KAK9694633.1"/>
    <property type="molecule type" value="Genomic_DNA"/>
</dbReference>
<keyword evidence="3" id="KW-0732">Signal</keyword>
<feature type="signal peptide" evidence="3">
    <location>
        <begin position="1"/>
        <end position="19"/>
    </location>
</feature>
<dbReference type="PANTHER" id="PTHR12236">
    <property type="entry name" value="STRUCTURAL CONTITUENT OF CUTICLE"/>
    <property type="match status" value="1"/>
</dbReference>
<sequence length="181" mass="20381">MYSHVQILIFSVLVVVVSAIPIDEHLPATSYSSTNLGYKKIYASLILCQHSSNLDQYQFGGLSLGDESSHVSAPIYTQIEDHHEEDYKPKKYEFHYAVEDKHTGDIKSQKESGDGHVVKGEYSLKEADGTTRIVKYSADKKSGFNAVVIKKGHAIHPQVVHKKLILAEHDNDEYEHLVSHY</sequence>
<comment type="caution">
    <text evidence="4">The sequence shown here is derived from an EMBL/GenBank/DDBJ whole genome shotgun (WGS) entry which is preliminary data.</text>
</comment>
<dbReference type="Proteomes" id="UP001458880">
    <property type="component" value="Unassembled WGS sequence"/>
</dbReference>
<dbReference type="Pfam" id="PF00379">
    <property type="entry name" value="Chitin_bind_4"/>
    <property type="match status" value="1"/>
</dbReference>
<organism evidence="4 5">
    <name type="scientific">Popillia japonica</name>
    <name type="common">Japanese beetle</name>
    <dbReference type="NCBI Taxonomy" id="7064"/>
    <lineage>
        <taxon>Eukaryota</taxon>
        <taxon>Metazoa</taxon>
        <taxon>Ecdysozoa</taxon>
        <taxon>Arthropoda</taxon>
        <taxon>Hexapoda</taxon>
        <taxon>Insecta</taxon>
        <taxon>Pterygota</taxon>
        <taxon>Neoptera</taxon>
        <taxon>Endopterygota</taxon>
        <taxon>Coleoptera</taxon>
        <taxon>Polyphaga</taxon>
        <taxon>Scarabaeiformia</taxon>
        <taxon>Scarabaeidae</taxon>
        <taxon>Rutelinae</taxon>
        <taxon>Popillia</taxon>
    </lineage>
</organism>
<accession>A0AAW1IX07</accession>
<dbReference type="PRINTS" id="PR00947">
    <property type="entry name" value="CUTICLE"/>
</dbReference>
<dbReference type="GO" id="GO:0005615">
    <property type="term" value="C:extracellular space"/>
    <property type="evidence" value="ECO:0007669"/>
    <property type="project" value="TreeGrafter"/>
</dbReference>
<protein>
    <submittedName>
        <fullName evidence="4">Insect cuticle protein</fullName>
    </submittedName>
</protein>
<dbReference type="AlphaFoldDB" id="A0AAW1IX07"/>
<reference evidence="4 5" key="1">
    <citation type="journal article" date="2024" name="BMC Genomics">
        <title>De novo assembly and annotation of Popillia japonica's genome with initial clues to its potential as an invasive pest.</title>
        <authorList>
            <person name="Cucini C."/>
            <person name="Boschi S."/>
            <person name="Funari R."/>
            <person name="Cardaioli E."/>
            <person name="Iannotti N."/>
            <person name="Marturano G."/>
            <person name="Paoli F."/>
            <person name="Bruttini M."/>
            <person name="Carapelli A."/>
            <person name="Frati F."/>
            <person name="Nardi F."/>
        </authorList>
    </citation>
    <scope>NUCLEOTIDE SEQUENCE [LARGE SCALE GENOMIC DNA]</scope>
    <source>
        <strain evidence="4">DMR45628</strain>
    </source>
</reference>
<feature type="chain" id="PRO_5044013440" evidence="3">
    <location>
        <begin position="20"/>
        <end position="181"/>
    </location>
</feature>
<keyword evidence="5" id="KW-1185">Reference proteome</keyword>
<proteinExistence type="predicted"/>
<dbReference type="GO" id="GO:0042302">
    <property type="term" value="F:structural constituent of cuticle"/>
    <property type="evidence" value="ECO:0007669"/>
    <property type="project" value="UniProtKB-UniRule"/>
</dbReference>
<keyword evidence="1 2" id="KW-0193">Cuticle</keyword>
<evidence type="ECO:0000256" key="1">
    <source>
        <dbReference type="ARBA" id="ARBA00022460"/>
    </source>
</evidence>
<dbReference type="PROSITE" id="PS51155">
    <property type="entry name" value="CHIT_BIND_RR_2"/>
    <property type="match status" value="1"/>
</dbReference>
<evidence type="ECO:0000313" key="5">
    <source>
        <dbReference type="Proteomes" id="UP001458880"/>
    </source>
</evidence>
<evidence type="ECO:0000256" key="2">
    <source>
        <dbReference type="PROSITE-ProRule" id="PRU00497"/>
    </source>
</evidence>
<evidence type="ECO:0000313" key="4">
    <source>
        <dbReference type="EMBL" id="KAK9694633.1"/>
    </source>
</evidence>
<name>A0AAW1IX07_POPJA</name>